<keyword evidence="4" id="KW-1185">Reference proteome</keyword>
<dbReference type="Pfam" id="PF05016">
    <property type="entry name" value="ParE_toxin"/>
    <property type="match status" value="1"/>
</dbReference>
<proteinExistence type="inferred from homology"/>
<dbReference type="InterPro" id="IPR035093">
    <property type="entry name" value="RelE/ParE_toxin_dom_sf"/>
</dbReference>
<dbReference type="InterPro" id="IPR007712">
    <property type="entry name" value="RelE/ParE_toxin"/>
</dbReference>
<dbReference type="SUPFAM" id="SSF143011">
    <property type="entry name" value="RelE-like"/>
    <property type="match status" value="1"/>
</dbReference>
<sequence>MASYHLKIKPSARRELRKLPPPVIARLTTIIEGLKENPYPQGAKKMAGVQETWRIREGDYRIVYRILGNILTIEIIRIGHRREV</sequence>
<organism evidence="3 4">
    <name type="scientific">Candidatus Contendobacter odensis Run_B_J11</name>
    <dbReference type="NCBI Taxonomy" id="1400861"/>
    <lineage>
        <taxon>Bacteria</taxon>
        <taxon>Pseudomonadati</taxon>
        <taxon>Pseudomonadota</taxon>
        <taxon>Gammaproteobacteria</taxon>
        <taxon>Candidatus Competibacteraceae</taxon>
        <taxon>Candidatus Contendibacter</taxon>
    </lineage>
</organism>
<dbReference type="Proteomes" id="UP000019184">
    <property type="component" value="Unassembled WGS sequence"/>
</dbReference>
<evidence type="ECO:0000256" key="1">
    <source>
        <dbReference type="ARBA" id="ARBA00006226"/>
    </source>
</evidence>
<comment type="caution">
    <text evidence="3">The sequence shown here is derived from an EMBL/GenBank/DDBJ whole genome shotgun (WGS) entry which is preliminary data.</text>
</comment>
<dbReference type="PANTHER" id="PTHR35601:SF1">
    <property type="entry name" value="TOXIN RELE"/>
    <property type="match status" value="1"/>
</dbReference>
<dbReference type="OrthoDB" id="5570653at2"/>
<reference evidence="3 4" key="1">
    <citation type="journal article" date="2014" name="ISME J.">
        <title>Candidatus Competibacter-lineage genomes retrieved from metagenomes reveal functional metabolic diversity.</title>
        <authorList>
            <person name="McIlroy S.J."/>
            <person name="Albertsen M."/>
            <person name="Andresen E.K."/>
            <person name="Saunders A.M."/>
            <person name="Kristiansen R."/>
            <person name="Stokholm-Bjerregaard M."/>
            <person name="Nielsen K.L."/>
            <person name="Nielsen P.H."/>
        </authorList>
    </citation>
    <scope>NUCLEOTIDE SEQUENCE [LARGE SCALE GENOMIC DNA]</scope>
    <source>
        <strain evidence="3 4">Run_B_J11</strain>
    </source>
</reference>
<dbReference type="RefSeq" id="WP_034433641.1">
    <property type="nucleotide sequence ID" value="NZ_CBTK010000199.1"/>
</dbReference>
<name>A0A7U7GCA0_9GAMM</name>
<keyword evidence="2" id="KW-1277">Toxin-antitoxin system</keyword>
<dbReference type="PANTHER" id="PTHR35601">
    <property type="entry name" value="TOXIN RELE"/>
    <property type="match status" value="1"/>
</dbReference>
<dbReference type="EMBL" id="CBTK010000199">
    <property type="protein sequence ID" value="CDH45685.1"/>
    <property type="molecule type" value="Genomic_DNA"/>
</dbReference>
<protein>
    <submittedName>
        <fullName evidence="3">Addiction module toxin, RelE/StbE family subfamily</fullName>
    </submittedName>
</protein>
<accession>A0A7U7GCA0</accession>
<dbReference type="Gene3D" id="3.30.2310.20">
    <property type="entry name" value="RelE-like"/>
    <property type="match status" value="1"/>
</dbReference>
<evidence type="ECO:0000313" key="3">
    <source>
        <dbReference type="EMBL" id="CDH45685.1"/>
    </source>
</evidence>
<gene>
    <name evidence="3" type="ORF">BN874_2780006</name>
</gene>
<evidence type="ECO:0000256" key="2">
    <source>
        <dbReference type="ARBA" id="ARBA00022649"/>
    </source>
</evidence>
<comment type="similarity">
    <text evidence="1">Belongs to the RelE toxin family.</text>
</comment>
<dbReference type="AlphaFoldDB" id="A0A7U7GCA0"/>
<evidence type="ECO:0000313" key="4">
    <source>
        <dbReference type="Proteomes" id="UP000019184"/>
    </source>
</evidence>